<dbReference type="AlphaFoldDB" id="A0A1W5LCW7"/>
<evidence type="ECO:0000256" key="4">
    <source>
        <dbReference type="ARBA" id="ARBA00022448"/>
    </source>
</evidence>
<evidence type="ECO:0000259" key="7">
    <source>
        <dbReference type="Pfam" id="PF12706"/>
    </source>
</evidence>
<comment type="pathway">
    <text evidence="1 6">Cofactor biosynthesis; pyrroloquinoline quinone biosynthesis.</text>
</comment>
<evidence type="ECO:0000256" key="3">
    <source>
        <dbReference type="ARBA" id="ARBA00015084"/>
    </source>
</evidence>
<keyword evidence="4 6" id="KW-0813">Transport</keyword>
<proteinExistence type="inferred from homology"/>
<evidence type="ECO:0000313" key="8">
    <source>
        <dbReference type="EMBL" id="ANC58196.1"/>
    </source>
</evidence>
<evidence type="ECO:0000256" key="1">
    <source>
        <dbReference type="ARBA" id="ARBA00004886"/>
    </source>
</evidence>
<dbReference type="PANTHER" id="PTHR42663:SF7">
    <property type="entry name" value="COENZYME PQQ SYNTHESIS PROTEIN B"/>
    <property type="match status" value="1"/>
</dbReference>
<comment type="similarity">
    <text evidence="2 6">Belongs to the PqqB family.</text>
</comment>
<evidence type="ECO:0000256" key="6">
    <source>
        <dbReference type="HAMAP-Rule" id="MF_00653"/>
    </source>
</evidence>
<dbReference type="Pfam" id="PF12706">
    <property type="entry name" value="Lactamase_B_2"/>
    <property type="match status" value="1"/>
</dbReference>
<protein>
    <recommendedName>
        <fullName evidence="3 6">Coenzyme PQQ synthesis protein B</fullName>
    </recommendedName>
    <alternativeName>
        <fullName evidence="6">Pyrroloquinoline quinone biosynthesis protein B</fullName>
    </alternativeName>
</protein>
<dbReference type="InterPro" id="IPR011842">
    <property type="entry name" value="PQQ_synth_PqqB"/>
</dbReference>
<accession>A0A1W5LCW7</accession>
<dbReference type="InterPro" id="IPR036866">
    <property type="entry name" value="RibonucZ/Hydroxyglut_hydro"/>
</dbReference>
<keyword evidence="5 6" id="KW-0884">PQQ biosynthesis</keyword>
<organism evidence="8">
    <name type="scientific">Candidatus Methylacidiphilum infernorum</name>
    <dbReference type="NCBI Taxonomy" id="511746"/>
    <lineage>
        <taxon>Bacteria</taxon>
        <taxon>Pseudomonadati</taxon>
        <taxon>Verrucomicrobiota</taxon>
        <taxon>Methylacidiphilae</taxon>
        <taxon>Methylacidiphilales</taxon>
        <taxon>Methylacidiphilaceae</taxon>
        <taxon>Methylacidiphilum (ex Ratnadevi et al. 2023)</taxon>
    </lineage>
</organism>
<dbReference type="SUPFAM" id="SSF56281">
    <property type="entry name" value="Metallo-hydrolase/oxidoreductase"/>
    <property type="match status" value="1"/>
</dbReference>
<feature type="domain" description="Metallo-beta-lactamase" evidence="7">
    <location>
        <begin position="56"/>
        <end position="265"/>
    </location>
</feature>
<gene>
    <name evidence="6 8" type="primary">pqqB</name>
</gene>
<dbReference type="NCBIfam" id="TIGR02108">
    <property type="entry name" value="PQQ_syn_pqqB"/>
    <property type="match status" value="1"/>
</dbReference>
<sequence length="298" mass="33073">MEVLVLGSGAGGGIPQWNCLCPNCVRARLEIKERKESFIFRRTQSSIAVRETGEKWVLLNASIDLPAQISRESELSPPGVEIRSSPFSAVILTDAQIDHASGLLSLREGKEIELVCTQQTWDVLTDSYPLIRVLSSFLKIKKNLFPIKIGSLFFNAINLRSSAPPYVQREPRPGDVIALSIEDESGKKIVYCPALPEINPDLEDFVQDSLCFFVDGTFWSENELSLWNIKDKKASQMGHVTVGGENGSLRWLSTLKIPRKIYIHINNTNPMIDPDSAQAKAVLSSGVEIAYDGMKLLL</sequence>
<evidence type="ECO:0000256" key="2">
    <source>
        <dbReference type="ARBA" id="ARBA00008481"/>
    </source>
</evidence>
<dbReference type="PANTHER" id="PTHR42663">
    <property type="entry name" value="HYDROLASE C777.06C-RELATED-RELATED"/>
    <property type="match status" value="1"/>
</dbReference>
<dbReference type="UniPathway" id="UPA00539"/>
<reference evidence="8" key="1">
    <citation type="submission" date="2016-01" db="EMBL/GenBank/DDBJ databases">
        <title>Hydrogen oxidation by a methanotroph.</title>
        <authorList>
            <person name="Stott M.B."/>
        </authorList>
    </citation>
    <scope>NUCLEOTIDE SEQUENCE</scope>
    <source>
        <strain evidence="8">RTK17.1</strain>
    </source>
</reference>
<comment type="function">
    <text evidence="6">May be involved in the transport of PQQ or its precursor to the periplasm.</text>
</comment>
<dbReference type="Gene3D" id="3.60.15.10">
    <property type="entry name" value="Ribonuclease Z/Hydroxyacylglutathione hydrolase-like"/>
    <property type="match status" value="1"/>
</dbReference>
<dbReference type="InterPro" id="IPR001279">
    <property type="entry name" value="Metallo-B-lactamas"/>
</dbReference>
<dbReference type="GO" id="GO:0018189">
    <property type="term" value="P:pyrroloquinoline quinone biosynthetic process"/>
    <property type="evidence" value="ECO:0007669"/>
    <property type="project" value="UniProtKB-UniRule"/>
</dbReference>
<dbReference type="HAMAP" id="MF_00653">
    <property type="entry name" value="PQQ_syn_PqqB"/>
    <property type="match status" value="1"/>
</dbReference>
<dbReference type="EMBL" id="KU509397">
    <property type="protein sequence ID" value="ANC58196.1"/>
    <property type="molecule type" value="Genomic_DNA"/>
</dbReference>
<name>A0A1W5LCW7_9BACT</name>
<evidence type="ECO:0000256" key="5">
    <source>
        <dbReference type="ARBA" id="ARBA00022905"/>
    </source>
</evidence>